<organism evidence="1 2">
    <name type="scientific">Trichoderma gamsii</name>
    <dbReference type="NCBI Taxonomy" id="398673"/>
    <lineage>
        <taxon>Eukaryota</taxon>
        <taxon>Fungi</taxon>
        <taxon>Dikarya</taxon>
        <taxon>Ascomycota</taxon>
        <taxon>Pezizomycotina</taxon>
        <taxon>Sordariomycetes</taxon>
        <taxon>Hypocreomycetidae</taxon>
        <taxon>Hypocreales</taxon>
        <taxon>Hypocreaceae</taxon>
        <taxon>Trichoderma</taxon>
    </lineage>
</organism>
<accession>A0A2K0TG14</accession>
<dbReference type="Proteomes" id="UP000236546">
    <property type="component" value="Unassembled WGS sequence"/>
</dbReference>
<evidence type="ECO:0000313" key="2">
    <source>
        <dbReference type="Proteomes" id="UP000236546"/>
    </source>
</evidence>
<proteinExistence type="predicted"/>
<dbReference type="EMBL" id="MTYH01000031">
    <property type="protein sequence ID" value="PNP44465.1"/>
    <property type="molecule type" value="Genomic_DNA"/>
</dbReference>
<dbReference type="GO" id="GO:0005737">
    <property type="term" value="C:cytoplasm"/>
    <property type="evidence" value="ECO:0007669"/>
    <property type="project" value="InterPro"/>
</dbReference>
<dbReference type="GO" id="GO:0007623">
    <property type="term" value="P:circadian rhythm"/>
    <property type="evidence" value="ECO:0007669"/>
    <property type="project" value="InterPro"/>
</dbReference>
<name>A0A2K0TG14_9HYPO</name>
<comment type="caution">
    <text evidence="1">The sequence shown here is derived from an EMBL/GenBank/DDBJ whole genome shotgun (WGS) entry which is preliminary data.</text>
</comment>
<dbReference type="AlphaFoldDB" id="A0A2K0TG14"/>
<dbReference type="Pfam" id="PF09421">
    <property type="entry name" value="FRQ"/>
    <property type="match status" value="1"/>
</dbReference>
<gene>
    <name evidence="1" type="ORF">TGAMA5MH_03811</name>
</gene>
<protein>
    <submittedName>
        <fullName evidence="1">Uncharacterized protein</fullName>
    </submittedName>
</protein>
<dbReference type="GO" id="GO:0005634">
    <property type="term" value="C:nucleus"/>
    <property type="evidence" value="ECO:0007669"/>
    <property type="project" value="InterPro"/>
</dbReference>
<dbReference type="InterPro" id="IPR018554">
    <property type="entry name" value="FRQ"/>
</dbReference>
<dbReference type="GO" id="GO:0006355">
    <property type="term" value="P:regulation of DNA-templated transcription"/>
    <property type="evidence" value="ECO:0007669"/>
    <property type="project" value="InterPro"/>
</dbReference>
<evidence type="ECO:0000313" key="1">
    <source>
        <dbReference type="EMBL" id="PNP44465.1"/>
    </source>
</evidence>
<reference evidence="1 2" key="1">
    <citation type="submission" date="2017-02" db="EMBL/GenBank/DDBJ databases">
        <title>Genomes of Trichoderma spp. with biocontrol activity.</title>
        <authorList>
            <person name="Gardiner D."/>
            <person name="Kazan K."/>
            <person name="Vos C."/>
            <person name="Harvey P."/>
        </authorList>
    </citation>
    <scope>NUCLEOTIDE SEQUENCE [LARGE SCALE GENOMIC DNA]</scope>
    <source>
        <strain evidence="1 2">A5MH</strain>
    </source>
</reference>
<sequence length="85" mass="9143">MLTPPPRPFLAQASLQGGISRIKIQYVSDHVKRLQPVPLPPPVILYSPLSADSSSSGNFGYDGDDELHSSEDTALKALGLQQQLS</sequence>